<feature type="domain" description="Mop" evidence="11">
    <location>
        <begin position="293"/>
        <end position="358"/>
    </location>
</feature>
<name>A0ABU0YV68_9PROT</name>
<organism evidence="12 13">
    <name type="scientific">Dongia sedimenti</name>
    <dbReference type="NCBI Taxonomy" id="3064282"/>
    <lineage>
        <taxon>Bacteria</taxon>
        <taxon>Pseudomonadati</taxon>
        <taxon>Pseudomonadota</taxon>
        <taxon>Alphaproteobacteria</taxon>
        <taxon>Rhodospirillales</taxon>
        <taxon>Dongiaceae</taxon>
        <taxon>Dongia</taxon>
    </lineage>
</organism>
<dbReference type="InterPro" id="IPR003439">
    <property type="entry name" value="ABC_transporter-like_ATP-bd"/>
</dbReference>
<keyword evidence="13" id="KW-1185">Reference proteome</keyword>
<evidence type="ECO:0000313" key="12">
    <source>
        <dbReference type="EMBL" id="MDQ7251584.1"/>
    </source>
</evidence>
<dbReference type="InterPro" id="IPR027417">
    <property type="entry name" value="P-loop_NTPase"/>
</dbReference>
<dbReference type="NCBIfam" id="TIGR02142">
    <property type="entry name" value="modC_ABC"/>
    <property type="match status" value="1"/>
</dbReference>
<dbReference type="InterPro" id="IPR017871">
    <property type="entry name" value="ABC_transporter-like_CS"/>
</dbReference>
<reference evidence="13" key="1">
    <citation type="submission" date="2023-08" db="EMBL/GenBank/DDBJ databases">
        <title>Rhodospirillaceae gen. nov., a novel taxon isolated from the Yangtze River Yuezi River estuary sludge.</title>
        <authorList>
            <person name="Ruan L."/>
        </authorList>
    </citation>
    <scope>NUCLEOTIDE SEQUENCE [LARGE SCALE GENOMIC DNA]</scope>
    <source>
        <strain evidence="13">R-7</strain>
    </source>
</reference>
<dbReference type="Pfam" id="PF00005">
    <property type="entry name" value="ABC_tran"/>
    <property type="match status" value="1"/>
</dbReference>
<accession>A0ABU0YV68</accession>
<evidence type="ECO:0000256" key="6">
    <source>
        <dbReference type="ARBA" id="ARBA00022840"/>
    </source>
</evidence>
<evidence type="ECO:0000256" key="4">
    <source>
        <dbReference type="ARBA" id="ARBA00022519"/>
    </source>
</evidence>
<dbReference type="EMBL" id="JAUYVI010000014">
    <property type="protein sequence ID" value="MDQ7251584.1"/>
    <property type="molecule type" value="Genomic_DNA"/>
</dbReference>
<dbReference type="RefSeq" id="WP_379962089.1">
    <property type="nucleotide sequence ID" value="NZ_JAUYVI010000014.1"/>
</dbReference>
<sequence length="360" mass="39069">MLEIDAAQKLGSAEVAITLATPTDGVLALFGPSGAGKTTVLNWLAGLGRPDRGRIRLNGTTLFDREAGINLPPEKRRVAYMFQDLRLFPHLNVRDNIRYGWRRSPAAERHIAEGTVLELLELERFQHRRVNDLSGGEKQRVALARALLSAPRLLLLDEPLAALDEKRKAEILPFLERVRSSLSIPTIFVSHNVDEVVRLANRVAVIAQGRIRRVGSIFEVFADLGLGDILDGGAAGAAIPARVSVADDGSGLSVLDFAGGQFRVPGAGRPAGTAINLRIRARDVALARNRVDGISILNQFQGRITEISSGNGPYADVLLDIGVPVWARISRHSLKDLGLSVGQRAWCLIKAVSFDTDPNR</sequence>
<dbReference type="InterPro" id="IPR050334">
    <property type="entry name" value="Molybdenum_import_ModC"/>
</dbReference>
<dbReference type="Proteomes" id="UP001230156">
    <property type="component" value="Unassembled WGS sequence"/>
</dbReference>
<keyword evidence="7" id="KW-1278">Translocase</keyword>
<dbReference type="Gene3D" id="3.40.50.300">
    <property type="entry name" value="P-loop containing nucleotide triphosphate hydrolases"/>
    <property type="match status" value="1"/>
</dbReference>
<keyword evidence="3 9" id="KW-0500">Molybdenum</keyword>
<evidence type="ECO:0000256" key="3">
    <source>
        <dbReference type="ARBA" id="ARBA00022505"/>
    </source>
</evidence>
<keyword evidence="2" id="KW-1003">Cell membrane</keyword>
<keyword evidence="1" id="KW-0813">Transport</keyword>
<feature type="domain" description="ABC transporter" evidence="10">
    <location>
        <begin position="1"/>
        <end position="233"/>
    </location>
</feature>
<gene>
    <name evidence="12" type="primary">modC</name>
    <name evidence="12" type="ORF">Q8A70_28110</name>
</gene>
<evidence type="ECO:0000259" key="11">
    <source>
        <dbReference type="PROSITE" id="PS51866"/>
    </source>
</evidence>
<dbReference type="Pfam" id="PF03459">
    <property type="entry name" value="TOBE"/>
    <property type="match status" value="1"/>
</dbReference>
<evidence type="ECO:0000256" key="5">
    <source>
        <dbReference type="ARBA" id="ARBA00022741"/>
    </source>
</evidence>
<dbReference type="InterPro" id="IPR003593">
    <property type="entry name" value="AAA+_ATPase"/>
</dbReference>
<evidence type="ECO:0000313" key="13">
    <source>
        <dbReference type="Proteomes" id="UP001230156"/>
    </source>
</evidence>
<dbReference type="PROSITE" id="PS50893">
    <property type="entry name" value="ABC_TRANSPORTER_2"/>
    <property type="match status" value="1"/>
</dbReference>
<evidence type="ECO:0000256" key="1">
    <source>
        <dbReference type="ARBA" id="ARBA00022448"/>
    </source>
</evidence>
<proteinExistence type="predicted"/>
<dbReference type="PROSITE" id="PS00211">
    <property type="entry name" value="ABC_TRANSPORTER_1"/>
    <property type="match status" value="1"/>
</dbReference>
<evidence type="ECO:0000259" key="10">
    <source>
        <dbReference type="PROSITE" id="PS50893"/>
    </source>
</evidence>
<evidence type="ECO:0000256" key="7">
    <source>
        <dbReference type="ARBA" id="ARBA00022967"/>
    </source>
</evidence>
<dbReference type="Gene3D" id="2.40.50.100">
    <property type="match status" value="1"/>
</dbReference>
<dbReference type="SUPFAM" id="SSF52540">
    <property type="entry name" value="P-loop containing nucleoside triphosphate hydrolases"/>
    <property type="match status" value="1"/>
</dbReference>
<keyword evidence="8" id="KW-0472">Membrane</keyword>
<dbReference type="PANTHER" id="PTHR43514">
    <property type="entry name" value="ABC TRANSPORTER I FAMILY MEMBER 10"/>
    <property type="match status" value="1"/>
</dbReference>
<dbReference type="InterPro" id="IPR004606">
    <property type="entry name" value="Mop_domain"/>
</dbReference>
<dbReference type="InterPro" id="IPR011868">
    <property type="entry name" value="ModC_ABC_ATP-bd"/>
</dbReference>
<evidence type="ECO:0000256" key="9">
    <source>
        <dbReference type="PROSITE-ProRule" id="PRU01213"/>
    </source>
</evidence>
<dbReference type="InterPro" id="IPR008995">
    <property type="entry name" value="Mo/tungstate-bd_C_term_dom"/>
</dbReference>
<comment type="caution">
    <text evidence="12">The sequence shown here is derived from an EMBL/GenBank/DDBJ whole genome shotgun (WGS) entry which is preliminary data.</text>
</comment>
<protein>
    <submittedName>
        <fullName evidence="12">Molybdenum ABC transporter ATP-binding protein</fullName>
    </submittedName>
</protein>
<dbReference type="SUPFAM" id="SSF50331">
    <property type="entry name" value="MOP-like"/>
    <property type="match status" value="1"/>
</dbReference>
<dbReference type="SMART" id="SM00382">
    <property type="entry name" value="AAA"/>
    <property type="match status" value="1"/>
</dbReference>
<evidence type="ECO:0000256" key="2">
    <source>
        <dbReference type="ARBA" id="ARBA00022475"/>
    </source>
</evidence>
<evidence type="ECO:0000256" key="8">
    <source>
        <dbReference type="ARBA" id="ARBA00023136"/>
    </source>
</evidence>
<keyword evidence="5" id="KW-0547">Nucleotide-binding</keyword>
<dbReference type="PANTHER" id="PTHR43514:SF4">
    <property type="entry name" value="ABC TRANSPORTER I FAMILY MEMBER 10"/>
    <property type="match status" value="1"/>
</dbReference>
<dbReference type="PROSITE" id="PS51866">
    <property type="entry name" value="MOP"/>
    <property type="match status" value="1"/>
</dbReference>
<dbReference type="InterPro" id="IPR005116">
    <property type="entry name" value="Transp-assoc_OB_typ1"/>
</dbReference>
<dbReference type="GO" id="GO:0005524">
    <property type="term" value="F:ATP binding"/>
    <property type="evidence" value="ECO:0007669"/>
    <property type="project" value="UniProtKB-KW"/>
</dbReference>
<keyword evidence="6 12" id="KW-0067">ATP-binding</keyword>
<keyword evidence="4" id="KW-0997">Cell inner membrane</keyword>